<evidence type="ECO:0000313" key="8">
    <source>
        <dbReference type="Proteomes" id="UP000075737"/>
    </source>
</evidence>
<evidence type="ECO:0000256" key="2">
    <source>
        <dbReference type="ARBA" id="ARBA00022723"/>
    </source>
</evidence>
<dbReference type="Proteomes" id="UP000075737">
    <property type="component" value="Unassembled WGS sequence"/>
</dbReference>
<dbReference type="SUPFAM" id="SSF50249">
    <property type="entry name" value="Nucleic acid-binding proteins"/>
    <property type="match status" value="1"/>
</dbReference>
<gene>
    <name evidence="7" type="primary">rng</name>
    <name evidence="7" type="ORF">ATZ99_18230</name>
</gene>
<dbReference type="GO" id="GO:0004540">
    <property type="term" value="F:RNA nuclease activity"/>
    <property type="evidence" value="ECO:0007669"/>
    <property type="project" value="InterPro"/>
</dbReference>
<dbReference type="InterPro" id="IPR004659">
    <property type="entry name" value="RNase_E/G"/>
</dbReference>
<dbReference type="NCBIfam" id="TIGR00757">
    <property type="entry name" value="RNaseEG"/>
    <property type="match status" value="1"/>
</dbReference>
<comment type="caution">
    <text evidence="7">The sequence shown here is derived from an EMBL/GenBank/DDBJ whole genome shotgun (WGS) entry which is preliminary data.</text>
</comment>
<evidence type="ECO:0000256" key="1">
    <source>
        <dbReference type="ARBA" id="ARBA00001946"/>
    </source>
</evidence>
<keyword evidence="3 7" id="KW-0378">Hydrolase</keyword>
<dbReference type="CDD" id="cd04453">
    <property type="entry name" value="S1_RNase_E"/>
    <property type="match status" value="1"/>
</dbReference>
<sequence length="433" mass="49605">MSGWGVEDMSKEIVADIGQEMIKVGVIEDGELVELYIEKRLSESAVGNIYKGKVANVLKGMQAAFVNIGLEKNAFLYFGDIKRDNLDDGEIIERMDVVSISDLLKPGQDVVVQVTKDPMGTKGARVTTNISIAGRFLVLMPMVDSIGISRKIEDETERERLKKLVNEIKKQPYGAIIRTAAEGCTKEELEEDWDNLTRLWEDIKKRSKDLKSPSLIYKEMDFLLRIARDIFTADVEKFHVNEKEAWERLKEYFKNISPKFEEKIVFYENRLELFKYFNMEKEIEKALSRKVWLKSGGYIVIDKTEALTVIDVNTGKYIGSIDLENTVLTTNLEAAREIARQIRLRDIGGIIIIDFIDMASEEHKKKVLEYLNMLFKKDRNKTQILDITALGLVEVTRKKIRQSIDEILGNTCPYCDGNGKIIYYGNKNSPRCI</sequence>
<keyword evidence="8" id="KW-1185">Reference proteome</keyword>
<dbReference type="InterPro" id="IPR012340">
    <property type="entry name" value="NA-bd_OB-fold"/>
</dbReference>
<protein>
    <submittedName>
        <fullName evidence="7">Ribonuclease G</fullName>
        <ecNumber evidence="7">3.1.26.-</ecNumber>
    </submittedName>
</protein>
<dbReference type="GO" id="GO:0016787">
    <property type="term" value="F:hydrolase activity"/>
    <property type="evidence" value="ECO:0007669"/>
    <property type="project" value="UniProtKB-KW"/>
</dbReference>
<reference evidence="7 8" key="1">
    <citation type="submission" date="2015-12" db="EMBL/GenBank/DDBJ databases">
        <title>Draft genome of Thermovenabulum gondwanense isolated from a red thermophilic microbial mat colonisisng an outflow channel of a bore well.</title>
        <authorList>
            <person name="Patel B.K."/>
        </authorList>
    </citation>
    <scope>NUCLEOTIDE SEQUENCE [LARGE SCALE GENOMIC DNA]</scope>
    <source>
        <strain evidence="7 8">R270</strain>
    </source>
</reference>
<organism evidence="7 8">
    <name type="scientific">Thermovenabulum gondwanense</name>
    <dbReference type="NCBI Taxonomy" id="520767"/>
    <lineage>
        <taxon>Bacteria</taxon>
        <taxon>Bacillati</taxon>
        <taxon>Bacillota</taxon>
        <taxon>Clostridia</taxon>
        <taxon>Thermosediminibacterales</taxon>
        <taxon>Thermosediminibacteraceae</taxon>
        <taxon>Thermovenabulum</taxon>
    </lineage>
</organism>
<dbReference type="GO" id="GO:0006364">
    <property type="term" value="P:rRNA processing"/>
    <property type="evidence" value="ECO:0007669"/>
    <property type="project" value="TreeGrafter"/>
</dbReference>
<accession>A0A162MA40</accession>
<feature type="domain" description="S1 motif" evidence="6">
    <location>
        <begin position="47"/>
        <end position="135"/>
    </location>
</feature>
<dbReference type="PANTHER" id="PTHR30001:SF0">
    <property type="entry name" value="RIBONUCLEASE G"/>
    <property type="match status" value="1"/>
</dbReference>
<dbReference type="InterPro" id="IPR019307">
    <property type="entry name" value="RNA-bd_AU-1/RNase_E/G"/>
</dbReference>
<dbReference type="EMBL" id="LOHZ01000040">
    <property type="protein sequence ID" value="KYO64765.1"/>
    <property type="molecule type" value="Genomic_DNA"/>
</dbReference>
<dbReference type="PATRIC" id="fig|520767.4.peg.1945"/>
<evidence type="ECO:0000256" key="4">
    <source>
        <dbReference type="ARBA" id="ARBA00022842"/>
    </source>
</evidence>
<dbReference type="Gene3D" id="2.40.50.140">
    <property type="entry name" value="Nucleic acid-binding proteins"/>
    <property type="match status" value="1"/>
</dbReference>
<keyword evidence="5" id="KW-0694">RNA-binding</keyword>
<dbReference type="InterPro" id="IPR003029">
    <property type="entry name" value="S1_domain"/>
</dbReference>
<dbReference type="SMART" id="SM00316">
    <property type="entry name" value="S1"/>
    <property type="match status" value="1"/>
</dbReference>
<dbReference type="EC" id="3.1.26.-" evidence="7"/>
<evidence type="ECO:0000313" key="7">
    <source>
        <dbReference type="EMBL" id="KYO64765.1"/>
    </source>
</evidence>
<dbReference type="STRING" id="520767.ATZ99_18230"/>
<keyword evidence="4" id="KW-0460">Magnesium</keyword>
<keyword evidence="2" id="KW-0479">Metal-binding</keyword>
<dbReference type="GO" id="GO:0046872">
    <property type="term" value="F:metal ion binding"/>
    <property type="evidence" value="ECO:0007669"/>
    <property type="project" value="UniProtKB-KW"/>
</dbReference>
<dbReference type="GO" id="GO:0003723">
    <property type="term" value="F:RNA binding"/>
    <property type="evidence" value="ECO:0007669"/>
    <property type="project" value="UniProtKB-KW"/>
</dbReference>
<proteinExistence type="predicted"/>
<comment type="cofactor">
    <cofactor evidence="1">
        <name>Mg(2+)</name>
        <dbReference type="ChEBI" id="CHEBI:18420"/>
    </cofactor>
</comment>
<evidence type="ECO:0000256" key="5">
    <source>
        <dbReference type="ARBA" id="ARBA00022884"/>
    </source>
</evidence>
<dbReference type="PROSITE" id="PS50126">
    <property type="entry name" value="S1"/>
    <property type="match status" value="1"/>
</dbReference>
<evidence type="ECO:0000259" key="6">
    <source>
        <dbReference type="PROSITE" id="PS50126"/>
    </source>
</evidence>
<evidence type="ECO:0000256" key="3">
    <source>
        <dbReference type="ARBA" id="ARBA00022801"/>
    </source>
</evidence>
<dbReference type="AlphaFoldDB" id="A0A162MA40"/>
<dbReference type="PANTHER" id="PTHR30001">
    <property type="entry name" value="RIBONUCLEASE"/>
    <property type="match status" value="1"/>
</dbReference>
<name>A0A162MA40_9FIRM</name>
<dbReference type="Pfam" id="PF10150">
    <property type="entry name" value="RNase_E_G"/>
    <property type="match status" value="1"/>
</dbReference>
<dbReference type="GO" id="GO:0005737">
    <property type="term" value="C:cytoplasm"/>
    <property type="evidence" value="ECO:0007669"/>
    <property type="project" value="TreeGrafter"/>
</dbReference>